<accession>R0JYC7</accession>
<protein>
    <recommendedName>
        <fullName evidence="3">F-box domain-containing protein</fullName>
    </recommendedName>
</protein>
<proteinExistence type="predicted"/>
<dbReference type="RefSeq" id="XP_008026483.1">
    <property type="nucleotide sequence ID" value="XM_008028292.1"/>
</dbReference>
<dbReference type="AlphaFoldDB" id="R0JYC7"/>
<dbReference type="EMBL" id="KB908626">
    <property type="protein sequence ID" value="EOA85918.1"/>
    <property type="molecule type" value="Genomic_DNA"/>
</dbReference>
<dbReference type="Proteomes" id="UP000016935">
    <property type="component" value="Unassembled WGS sequence"/>
</dbReference>
<dbReference type="GeneID" id="19395463"/>
<reference evidence="1 2" key="2">
    <citation type="journal article" date="2013" name="PLoS Genet.">
        <title>Comparative genome structure, secondary metabolite, and effector coding capacity across Cochliobolus pathogens.</title>
        <authorList>
            <person name="Condon B.J."/>
            <person name="Leng Y."/>
            <person name="Wu D."/>
            <person name="Bushley K.E."/>
            <person name="Ohm R.A."/>
            <person name="Otillar R."/>
            <person name="Martin J."/>
            <person name="Schackwitz W."/>
            <person name="Grimwood J."/>
            <person name="MohdZainudin N."/>
            <person name="Xue C."/>
            <person name="Wang R."/>
            <person name="Manning V.A."/>
            <person name="Dhillon B."/>
            <person name="Tu Z.J."/>
            <person name="Steffenson B.J."/>
            <person name="Salamov A."/>
            <person name="Sun H."/>
            <person name="Lowry S."/>
            <person name="LaButti K."/>
            <person name="Han J."/>
            <person name="Copeland A."/>
            <person name="Lindquist E."/>
            <person name="Barry K."/>
            <person name="Schmutz J."/>
            <person name="Baker S.E."/>
            <person name="Ciuffetti L.M."/>
            <person name="Grigoriev I.V."/>
            <person name="Zhong S."/>
            <person name="Turgeon B.G."/>
        </authorList>
    </citation>
    <scope>NUCLEOTIDE SEQUENCE [LARGE SCALE GENOMIC DNA]</scope>
    <source>
        <strain evidence="2">28A</strain>
    </source>
</reference>
<sequence>MSPLLLLPQELISAICAYLPIDGLVALKLAHRIIHSRVHINPQSWSTNRISRCTRLAIRTHLAPPDPAPARKWCILCWNSYPASMFRSSSSPICTRRSLVQQDSEVEVLELPPRMCCWHIGRLTRLTNGSAASNWCACIVDRSRAGGNVTAIATAARSGPCGPTRVS</sequence>
<evidence type="ECO:0008006" key="3">
    <source>
        <dbReference type="Google" id="ProtNLM"/>
    </source>
</evidence>
<dbReference type="OrthoDB" id="3939900at2759"/>
<gene>
    <name evidence="1" type="ORF">SETTUDRAFT_111005</name>
</gene>
<evidence type="ECO:0000313" key="1">
    <source>
        <dbReference type="EMBL" id="EOA85918.1"/>
    </source>
</evidence>
<evidence type="ECO:0000313" key="2">
    <source>
        <dbReference type="Proteomes" id="UP000016935"/>
    </source>
</evidence>
<keyword evidence="2" id="KW-1185">Reference proteome</keyword>
<reference evidence="1 2" key="1">
    <citation type="journal article" date="2012" name="PLoS Pathog.">
        <title>Diverse lifestyles and strategies of plant pathogenesis encoded in the genomes of eighteen Dothideomycetes fungi.</title>
        <authorList>
            <person name="Ohm R.A."/>
            <person name="Feau N."/>
            <person name="Henrissat B."/>
            <person name="Schoch C.L."/>
            <person name="Horwitz B.A."/>
            <person name="Barry K.W."/>
            <person name="Condon B.J."/>
            <person name="Copeland A.C."/>
            <person name="Dhillon B."/>
            <person name="Glaser F."/>
            <person name="Hesse C.N."/>
            <person name="Kosti I."/>
            <person name="LaButti K."/>
            <person name="Lindquist E.A."/>
            <person name="Lucas S."/>
            <person name="Salamov A.A."/>
            <person name="Bradshaw R.E."/>
            <person name="Ciuffetti L."/>
            <person name="Hamelin R.C."/>
            <person name="Kema G.H.J."/>
            <person name="Lawrence C."/>
            <person name="Scott J.A."/>
            <person name="Spatafora J.W."/>
            <person name="Turgeon B.G."/>
            <person name="de Wit P.J.G.M."/>
            <person name="Zhong S."/>
            <person name="Goodwin S.B."/>
            <person name="Grigoriev I.V."/>
        </authorList>
    </citation>
    <scope>NUCLEOTIDE SEQUENCE [LARGE SCALE GENOMIC DNA]</scope>
    <source>
        <strain evidence="2">28A</strain>
    </source>
</reference>
<organism evidence="1 2">
    <name type="scientific">Exserohilum turcicum (strain 28A)</name>
    <name type="common">Northern leaf blight fungus</name>
    <name type="synonym">Setosphaeria turcica</name>
    <dbReference type="NCBI Taxonomy" id="671987"/>
    <lineage>
        <taxon>Eukaryota</taxon>
        <taxon>Fungi</taxon>
        <taxon>Dikarya</taxon>
        <taxon>Ascomycota</taxon>
        <taxon>Pezizomycotina</taxon>
        <taxon>Dothideomycetes</taxon>
        <taxon>Pleosporomycetidae</taxon>
        <taxon>Pleosporales</taxon>
        <taxon>Pleosporineae</taxon>
        <taxon>Pleosporaceae</taxon>
        <taxon>Exserohilum</taxon>
    </lineage>
</organism>
<name>R0JYC7_EXST2</name>
<dbReference type="HOGENOM" id="CLU_115009_0_0_1"/>